<dbReference type="EMBL" id="WEIA01000012">
    <property type="protein sequence ID" value="NLR22994.1"/>
    <property type="molecule type" value="Genomic_DNA"/>
</dbReference>
<sequence>MTRFEKLTLTFSAITIAITVAASVYFIGSLNERVNILVKEKQDFDQQKIELISQINNLINEKLGVVSEYETRIALLENVANEELPEIRKDLVFLVQQTRGTNGHKTMVCMEEKYFVPKVNYKKSCRVGS</sequence>
<dbReference type="Proteomes" id="UP000646877">
    <property type="component" value="Unassembled WGS sequence"/>
</dbReference>
<dbReference type="Proteomes" id="UP001304419">
    <property type="component" value="Chromosome 2"/>
</dbReference>
<evidence type="ECO:0000313" key="4">
    <source>
        <dbReference type="Proteomes" id="UP001304419"/>
    </source>
</evidence>
<organism evidence="1 3">
    <name type="scientific">Pseudoalteromonas maricaloris</name>
    <dbReference type="NCBI Taxonomy" id="184924"/>
    <lineage>
        <taxon>Bacteria</taxon>
        <taxon>Pseudomonadati</taxon>
        <taxon>Pseudomonadota</taxon>
        <taxon>Gammaproteobacteria</taxon>
        <taxon>Alteromonadales</taxon>
        <taxon>Pseudoalteromonadaceae</taxon>
        <taxon>Pseudoalteromonas</taxon>
    </lineage>
</organism>
<reference evidence="1" key="1">
    <citation type="submission" date="2019-10" db="EMBL/GenBank/DDBJ databases">
        <authorList>
            <person name="Paulsen S."/>
        </authorList>
    </citation>
    <scope>NUCLEOTIDE SEQUENCE</scope>
    <source>
        <strain evidence="1">LMG 19692</strain>
    </source>
</reference>
<name>A0A8I2H8A2_9GAMM</name>
<dbReference type="RefSeq" id="WP_193522252.1">
    <property type="nucleotide sequence ID" value="NZ_CBCSDF010000001.1"/>
</dbReference>
<accession>A0A8I2H8A2</accession>
<evidence type="ECO:0000313" key="1">
    <source>
        <dbReference type="EMBL" id="NLR22994.1"/>
    </source>
</evidence>
<dbReference type="AlphaFoldDB" id="A0A8I2H8A2"/>
<protein>
    <submittedName>
        <fullName evidence="1">Uncharacterized protein</fullName>
    </submittedName>
</protein>
<gene>
    <name evidence="1" type="ORF">F9Y85_17095</name>
    <name evidence="2" type="ORF">R5H13_20025</name>
</gene>
<keyword evidence="4" id="KW-1185">Reference proteome</keyword>
<reference evidence="2 4" key="2">
    <citation type="submission" date="2023-10" db="EMBL/GenBank/DDBJ databases">
        <title>To unveil natural product biosynthetic capacity in Pseudoalteromonas.</title>
        <authorList>
            <person name="Wang J."/>
        </authorList>
    </citation>
    <scope>NUCLEOTIDE SEQUENCE [LARGE SCALE GENOMIC DNA]</scope>
    <source>
        <strain evidence="2 4">DSM 15914</strain>
    </source>
</reference>
<dbReference type="EMBL" id="CP137579">
    <property type="protein sequence ID" value="WOX31230.1"/>
    <property type="molecule type" value="Genomic_DNA"/>
</dbReference>
<evidence type="ECO:0000313" key="3">
    <source>
        <dbReference type="Proteomes" id="UP000646877"/>
    </source>
</evidence>
<proteinExistence type="predicted"/>
<evidence type="ECO:0000313" key="2">
    <source>
        <dbReference type="EMBL" id="WOX31230.1"/>
    </source>
</evidence>